<keyword evidence="2 7" id="KW-0547">Nucleotide-binding</keyword>
<dbReference type="EMBL" id="LCHN01000006">
    <property type="protein sequence ID" value="KKT36123.1"/>
    <property type="molecule type" value="Genomic_DNA"/>
</dbReference>
<evidence type="ECO:0000256" key="6">
    <source>
        <dbReference type="ARBA" id="ARBA00023163"/>
    </source>
</evidence>
<keyword evidence="6 7" id="KW-0804">Transcription</keyword>
<evidence type="ECO:0000313" key="9">
    <source>
        <dbReference type="EMBL" id="KKT36123.1"/>
    </source>
</evidence>
<dbReference type="Proteomes" id="UP000034069">
    <property type="component" value="Unassembled WGS sequence"/>
</dbReference>
<evidence type="ECO:0000256" key="3">
    <source>
        <dbReference type="ARBA" id="ARBA00022840"/>
    </source>
</evidence>
<reference evidence="9 10" key="1">
    <citation type="journal article" date="2015" name="Nature">
        <title>rRNA introns, odd ribosomes, and small enigmatic genomes across a large radiation of phyla.</title>
        <authorList>
            <person name="Brown C.T."/>
            <person name="Hug L.A."/>
            <person name="Thomas B.C."/>
            <person name="Sharon I."/>
            <person name="Castelle C.J."/>
            <person name="Singh A."/>
            <person name="Wilkins M.J."/>
            <person name="Williams K.H."/>
            <person name="Banfield J.F."/>
        </authorList>
    </citation>
    <scope>NUCLEOTIDE SEQUENCE [LARGE SCALE GENOMIC DNA]</scope>
</reference>
<comment type="similarity">
    <text evidence="7">Belongs to the NrdR family.</text>
</comment>
<comment type="caution">
    <text evidence="7">Lacks conserved residue(s) required for the propagation of feature annotation.</text>
</comment>
<dbReference type="PANTHER" id="PTHR30455">
    <property type="entry name" value="TRANSCRIPTIONAL REPRESSOR NRDR"/>
    <property type="match status" value="1"/>
</dbReference>
<dbReference type="InterPro" id="IPR055173">
    <property type="entry name" value="NrdR-like_N"/>
</dbReference>
<evidence type="ECO:0000256" key="7">
    <source>
        <dbReference type="HAMAP-Rule" id="MF_00440"/>
    </source>
</evidence>
<keyword evidence="5 7" id="KW-0238">DNA-binding</keyword>
<keyword evidence="1 7" id="KW-0678">Repressor</keyword>
<keyword evidence="4 7" id="KW-0805">Transcription regulation</keyword>
<dbReference type="InterPro" id="IPR005144">
    <property type="entry name" value="ATP-cone_dom"/>
</dbReference>
<evidence type="ECO:0000256" key="2">
    <source>
        <dbReference type="ARBA" id="ARBA00022741"/>
    </source>
</evidence>
<evidence type="ECO:0000259" key="8">
    <source>
        <dbReference type="PROSITE" id="PS51161"/>
    </source>
</evidence>
<dbReference type="GO" id="GO:0003677">
    <property type="term" value="F:DNA binding"/>
    <property type="evidence" value="ECO:0007669"/>
    <property type="project" value="UniProtKB-KW"/>
</dbReference>
<dbReference type="InterPro" id="IPR003796">
    <property type="entry name" value="RNR_NrdR-like"/>
</dbReference>
<dbReference type="HAMAP" id="MF_00440">
    <property type="entry name" value="NrdR"/>
    <property type="match status" value="1"/>
</dbReference>
<dbReference type="NCBIfam" id="TIGR00244">
    <property type="entry name" value="transcriptional regulator NrdR"/>
    <property type="match status" value="1"/>
</dbReference>
<comment type="caution">
    <text evidence="9">The sequence shown here is derived from an EMBL/GenBank/DDBJ whole genome shotgun (WGS) entry which is preliminary data.</text>
</comment>
<dbReference type="Pfam" id="PF03477">
    <property type="entry name" value="ATP-cone"/>
    <property type="match status" value="1"/>
</dbReference>
<dbReference type="PROSITE" id="PS51161">
    <property type="entry name" value="ATP_CONE"/>
    <property type="match status" value="1"/>
</dbReference>
<evidence type="ECO:0000256" key="5">
    <source>
        <dbReference type="ARBA" id="ARBA00023125"/>
    </source>
</evidence>
<sequence>METLDIEMNCPYCTNNDTAVLESRGLPGSDGIRRRRECKKCSKRFTTHEKVVNLDLKVIKKDGRLEDYDREKLIKGVRKACYKRAVNEERIENLVDEIEMKLLKRRTTQIKSSDIGKMVLNRLKKLDELAFMRFASVYMDFNDANQFRLFIGAH</sequence>
<protein>
    <recommendedName>
        <fullName evidence="7">Transcriptional repressor NrdR</fullName>
    </recommendedName>
</protein>
<name>A0A0G1GP79_9BACT</name>
<evidence type="ECO:0000256" key="4">
    <source>
        <dbReference type="ARBA" id="ARBA00023015"/>
    </source>
</evidence>
<dbReference type="GO" id="GO:0008270">
    <property type="term" value="F:zinc ion binding"/>
    <property type="evidence" value="ECO:0007669"/>
    <property type="project" value="InterPro"/>
</dbReference>
<dbReference type="Pfam" id="PF22811">
    <property type="entry name" value="Zn_ribbon_NrdR"/>
    <property type="match status" value="1"/>
</dbReference>
<feature type="domain" description="ATP-cone" evidence="8">
    <location>
        <begin position="56"/>
        <end position="146"/>
    </location>
</feature>
<dbReference type="PANTHER" id="PTHR30455:SF2">
    <property type="entry name" value="TRANSCRIPTIONAL REPRESSOR NRDR"/>
    <property type="match status" value="1"/>
</dbReference>
<dbReference type="AlphaFoldDB" id="A0A0G1GP79"/>
<evidence type="ECO:0000313" key="10">
    <source>
        <dbReference type="Proteomes" id="UP000034069"/>
    </source>
</evidence>
<gene>
    <name evidence="7" type="primary">nrdR</name>
    <name evidence="9" type="ORF">UW23_C0006G0008</name>
</gene>
<keyword evidence="3 7" id="KW-0067">ATP-binding</keyword>
<dbReference type="GO" id="GO:0005524">
    <property type="term" value="F:ATP binding"/>
    <property type="evidence" value="ECO:0007669"/>
    <property type="project" value="UniProtKB-UniRule"/>
</dbReference>
<dbReference type="GO" id="GO:0045892">
    <property type="term" value="P:negative regulation of DNA-templated transcription"/>
    <property type="evidence" value="ECO:0007669"/>
    <property type="project" value="UniProtKB-UniRule"/>
</dbReference>
<accession>A0A0G1GP79</accession>
<comment type="function">
    <text evidence="7">Negatively regulates transcription of bacterial ribonucleotide reductase nrd genes and operons by binding to NrdR-boxes.</text>
</comment>
<proteinExistence type="inferred from homology"/>
<evidence type="ECO:0000256" key="1">
    <source>
        <dbReference type="ARBA" id="ARBA00022491"/>
    </source>
</evidence>
<organism evidence="9 10">
    <name type="scientific">Candidatus Collierbacteria bacterium GW2011_GWA1_44_12</name>
    <dbReference type="NCBI Taxonomy" id="1618376"/>
    <lineage>
        <taxon>Bacteria</taxon>
        <taxon>Candidatus Collieribacteriota</taxon>
    </lineage>
</organism>